<dbReference type="InterPro" id="IPR029063">
    <property type="entry name" value="SAM-dependent_MTases_sf"/>
</dbReference>
<keyword evidence="3" id="KW-1185">Reference proteome</keyword>
<dbReference type="CDD" id="cd02440">
    <property type="entry name" value="AdoMet_MTases"/>
    <property type="match status" value="1"/>
</dbReference>
<dbReference type="GO" id="GO:0008168">
    <property type="term" value="F:methyltransferase activity"/>
    <property type="evidence" value="ECO:0007669"/>
    <property type="project" value="UniProtKB-KW"/>
</dbReference>
<dbReference type="Gene3D" id="3.40.50.720">
    <property type="entry name" value="NAD(P)-binding Rossmann-like Domain"/>
    <property type="match status" value="1"/>
</dbReference>
<evidence type="ECO:0000259" key="1">
    <source>
        <dbReference type="Pfam" id="PF08484"/>
    </source>
</evidence>
<dbReference type="PANTHER" id="PTHR43861:SF5">
    <property type="entry name" value="BLL5978 PROTEIN"/>
    <property type="match status" value="1"/>
</dbReference>
<organism evidence="2 3">
    <name type="scientific">Nocardiopsis algeriensis</name>
    <dbReference type="NCBI Taxonomy" id="1478215"/>
    <lineage>
        <taxon>Bacteria</taxon>
        <taxon>Bacillati</taxon>
        <taxon>Actinomycetota</taxon>
        <taxon>Actinomycetes</taxon>
        <taxon>Streptosporangiales</taxon>
        <taxon>Nocardiopsidaceae</taxon>
        <taxon>Nocardiopsis</taxon>
    </lineage>
</organism>
<accession>A0A841ITJ7</accession>
<protein>
    <submittedName>
        <fullName evidence="2">Novobiocin biosynthesis protein NovU/D-mycarose 3-C-methyltransferase</fullName>
    </submittedName>
</protein>
<dbReference type="PANTHER" id="PTHR43861">
    <property type="entry name" value="TRANS-ACONITATE 2-METHYLTRANSFERASE-RELATED"/>
    <property type="match status" value="1"/>
</dbReference>
<dbReference type="SUPFAM" id="SSF53335">
    <property type="entry name" value="S-adenosyl-L-methionine-dependent methyltransferases"/>
    <property type="match status" value="1"/>
</dbReference>
<name>A0A841ITJ7_9ACTN</name>
<dbReference type="InterPro" id="IPR013691">
    <property type="entry name" value="MeTrfase_14"/>
</dbReference>
<keyword evidence="2" id="KW-0489">Methyltransferase</keyword>
<dbReference type="Pfam" id="PF08484">
    <property type="entry name" value="Methyltransf_14"/>
    <property type="match status" value="1"/>
</dbReference>
<feature type="domain" description="C-methyltransferase" evidence="1">
    <location>
        <begin position="216"/>
        <end position="374"/>
    </location>
</feature>
<sequence length="392" mass="42711">MTDPSAPEQVFPLVLRSCRACRLTSLTHVIDAGDLYDQYYYVSSPSRTIQEHMEELAERFRRELALGPASFVVEIGSNNGDQLAKFEGSGCSLLGIDPARNITEQARARGIDTRTDFFTSDVAREVRGERGPADLILARHVVAHVDDVQDLVRGVRELLAPDGIFAFEVPYLVELMSRRAFDTVYHEHLSYFLVGTLRRLLERGGLRIVGVDRFEVHGGSIVVTATHADSARETDTECVESMLRLEETAGMGRDGTYDEFAAAVDGLRVSLRTSIEELVADGCVVAGYGASAKGVTLLTTSEIPASSLAYCTDTTPAKQGTLIPGLGVAVISPEEAAQRPPDVYVMLAWNYCAEILLKESDFLAKGGRFLVPIPEPRLVGEKESVELIGAEA</sequence>
<dbReference type="Pfam" id="PF13489">
    <property type="entry name" value="Methyltransf_23"/>
    <property type="match status" value="1"/>
</dbReference>
<evidence type="ECO:0000313" key="2">
    <source>
        <dbReference type="EMBL" id="MBB6120576.1"/>
    </source>
</evidence>
<evidence type="ECO:0000313" key="3">
    <source>
        <dbReference type="Proteomes" id="UP000536604"/>
    </source>
</evidence>
<dbReference type="Proteomes" id="UP000536604">
    <property type="component" value="Unassembled WGS sequence"/>
</dbReference>
<proteinExistence type="predicted"/>
<dbReference type="AlphaFoldDB" id="A0A841ITJ7"/>
<gene>
    <name evidence="2" type="ORF">FHS13_002533</name>
</gene>
<dbReference type="GO" id="GO:0032259">
    <property type="term" value="P:methylation"/>
    <property type="evidence" value="ECO:0007669"/>
    <property type="project" value="UniProtKB-KW"/>
</dbReference>
<comment type="caution">
    <text evidence="2">The sequence shown here is derived from an EMBL/GenBank/DDBJ whole genome shotgun (WGS) entry which is preliminary data.</text>
</comment>
<reference evidence="2 3" key="1">
    <citation type="submission" date="2020-08" db="EMBL/GenBank/DDBJ databases">
        <title>Genomic Encyclopedia of Type Strains, Phase III (KMG-III): the genomes of soil and plant-associated and newly described type strains.</title>
        <authorList>
            <person name="Whitman W."/>
        </authorList>
    </citation>
    <scope>NUCLEOTIDE SEQUENCE [LARGE SCALE GENOMIC DNA]</scope>
    <source>
        <strain evidence="2 3">CECT 8712</strain>
    </source>
</reference>
<dbReference type="Gene3D" id="6.10.250.3100">
    <property type="match status" value="1"/>
</dbReference>
<dbReference type="Gene3D" id="3.40.50.150">
    <property type="entry name" value="Vaccinia Virus protein VP39"/>
    <property type="match status" value="1"/>
</dbReference>
<keyword evidence="2" id="KW-0808">Transferase</keyword>
<dbReference type="EMBL" id="JACHJO010000007">
    <property type="protein sequence ID" value="MBB6120576.1"/>
    <property type="molecule type" value="Genomic_DNA"/>
</dbReference>